<sequence length="40" mass="4707">MGRKFNKLHAINTLPFSLNEIEISTQKHKYVSSQTQVRFD</sequence>
<accession>A0A3E4Z3R3</accession>
<protein>
    <submittedName>
        <fullName evidence="1">Uncharacterized protein</fullName>
    </submittedName>
</protein>
<dbReference type="EMBL" id="QSTW01000039">
    <property type="protein sequence ID" value="RGM84796.1"/>
    <property type="molecule type" value="Genomic_DNA"/>
</dbReference>
<gene>
    <name evidence="1" type="ORF">DXB87_16860</name>
</gene>
<dbReference type="Proteomes" id="UP000260814">
    <property type="component" value="Unassembled WGS sequence"/>
</dbReference>
<comment type="caution">
    <text evidence="1">The sequence shown here is derived from an EMBL/GenBank/DDBJ whole genome shotgun (WGS) entry which is preliminary data.</text>
</comment>
<proteinExistence type="predicted"/>
<reference evidence="1 2" key="1">
    <citation type="submission" date="2018-08" db="EMBL/GenBank/DDBJ databases">
        <title>A genome reference for cultivated species of the human gut microbiota.</title>
        <authorList>
            <person name="Zou Y."/>
            <person name="Xue W."/>
            <person name="Luo G."/>
        </authorList>
    </citation>
    <scope>NUCLEOTIDE SEQUENCE [LARGE SCALE GENOMIC DNA]</scope>
    <source>
        <strain evidence="1 2">OM06-2</strain>
    </source>
</reference>
<name>A0A3E4Z3R3_9BACT</name>
<evidence type="ECO:0000313" key="1">
    <source>
        <dbReference type="EMBL" id="RGM84796.1"/>
    </source>
</evidence>
<organism evidence="1 2">
    <name type="scientific">Phocaeicola plebeius</name>
    <dbReference type="NCBI Taxonomy" id="310297"/>
    <lineage>
        <taxon>Bacteria</taxon>
        <taxon>Pseudomonadati</taxon>
        <taxon>Bacteroidota</taxon>
        <taxon>Bacteroidia</taxon>
        <taxon>Bacteroidales</taxon>
        <taxon>Bacteroidaceae</taxon>
        <taxon>Phocaeicola</taxon>
    </lineage>
</organism>
<dbReference type="AlphaFoldDB" id="A0A3E4Z3R3"/>
<evidence type="ECO:0000313" key="2">
    <source>
        <dbReference type="Proteomes" id="UP000260814"/>
    </source>
</evidence>